<dbReference type="PROSITE" id="PS00463">
    <property type="entry name" value="ZN2_CY6_FUNGAL_1"/>
    <property type="match status" value="1"/>
</dbReference>
<dbReference type="InterPro" id="IPR007219">
    <property type="entry name" value="XnlR_reg_dom"/>
</dbReference>
<dbReference type="Proteomes" id="UP000053029">
    <property type="component" value="Unassembled WGS sequence"/>
</dbReference>
<dbReference type="AlphaFoldDB" id="A0A0D2HAS7"/>
<sequence>MSAIQPDLETLSPLPRSKYRFIKNKPPKKRSSQACLECRRRKVRCDIVAQKPASCTNCRLDGVTCELGRRKRRLPYVQHQSMQGGSVLMSVTRRQEVVQPSPPTPDSTISSHRHFHAHPEVDAPTQHEDRGAFDILSSPAFTFTDTPQQSRNPEITAPALSCLAKLATDIELPPFVKPFPETLQAEDWQYLCAKKCFDFPDPGFERLIFQRFTEFVQPLLPIVDVPDIISAIEGQSPTKISLLLYHTLIGAGLAAVELDEIRRYGYESKAAARNSFYSKAKVGFPMALLDMEVEPDRITVCQAALLCISWSSNNDPKDGLHWMGIALTQAYSIALQKAATNTDSPFKRRLWWTLVMKEADVCLSMGKPTRIMALDQLMLDHADFSSSGPGTSSQRMLEAACIEKAKLCLIIHRVLRLLHSVDRRNVTPAAQDSRVWQMDSELQDWNHQAPFDLWHFADDFESKRVLLTVSMVKLSFLMAAILVHKPEVPIKKWTKCMEETPDLYLDEELCRYQAHARAMRRAANDMTRIHRDLHDAGLTSVIPALGVATVCAAVSVHLLDARSTSEAIRQRSLQQLDACLVVLREIKNLHYTAGEVARIVEGTIKAVRENRSLEFVKQSGTAQVLCNTLPQAEDISDQSGQELPAANIWIDPSLDVEHIFNFDLERDLFFE</sequence>
<dbReference type="VEuPathDB" id="FungiDB:Z517_04695"/>
<dbReference type="Gene3D" id="4.10.240.10">
    <property type="entry name" value="Zn(2)-C6 fungal-type DNA-binding domain"/>
    <property type="match status" value="1"/>
</dbReference>
<evidence type="ECO:0000256" key="2">
    <source>
        <dbReference type="ARBA" id="ARBA00023015"/>
    </source>
</evidence>
<keyword evidence="5" id="KW-0539">Nucleus</keyword>
<accession>A0A0D2HAS7</accession>
<dbReference type="EMBL" id="KN846971">
    <property type="protein sequence ID" value="KIW81669.1"/>
    <property type="molecule type" value="Genomic_DNA"/>
</dbReference>
<dbReference type="STRING" id="1442368.A0A0D2HAS7"/>
<evidence type="ECO:0000313" key="8">
    <source>
        <dbReference type="Proteomes" id="UP000053029"/>
    </source>
</evidence>
<dbReference type="InterPro" id="IPR052761">
    <property type="entry name" value="Fungal_Detox/Toxin_TFs"/>
</dbReference>
<dbReference type="CDD" id="cd12148">
    <property type="entry name" value="fungal_TF_MHR"/>
    <property type="match status" value="1"/>
</dbReference>
<keyword evidence="3" id="KW-0238">DNA-binding</keyword>
<dbReference type="GO" id="GO:0006351">
    <property type="term" value="P:DNA-templated transcription"/>
    <property type="evidence" value="ECO:0007669"/>
    <property type="project" value="InterPro"/>
</dbReference>
<dbReference type="PANTHER" id="PTHR47425:SF2">
    <property type="entry name" value="FARB-RELATED"/>
    <property type="match status" value="1"/>
</dbReference>
<gene>
    <name evidence="7" type="ORF">Z517_04695</name>
</gene>
<dbReference type="CDD" id="cd00067">
    <property type="entry name" value="GAL4"/>
    <property type="match status" value="1"/>
</dbReference>
<dbReference type="SMART" id="SM00066">
    <property type="entry name" value="GAL4"/>
    <property type="match status" value="1"/>
</dbReference>
<evidence type="ECO:0000256" key="1">
    <source>
        <dbReference type="ARBA" id="ARBA00022723"/>
    </source>
</evidence>
<dbReference type="GeneID" id="25304185"/>
<keyword evidence="1" id="KW-0479">Metal-binding</keyword>
<dbReference type="HOGENOM" id="CLU_006329_1_4_1"/>
<reference evidence="7 8" key="1">
    <citation type="submission" date="2015-01" db="EMBL/GenBank/DDBJ databases">
        <title>The Genome Sequence of Fonsecaea pedrosoi CBS 271.37.</title>
        <authorList>
            <consortium name="The Broad Institute Genomics Platform"/>
            <person name="Cuomo C."/>
            <person name="de Hoog S."/>
            <person name="Gorbushina A."/>
            <person name="Stielow B."/>
            <person name="Teixiera M."/>
            <person name="Abouelleil A."/>
            <person name="Chapman S.B."/>
            <person name="Priest M."/>
            <person name="Young S.K."/>
            <person name="Wortman J."/>
            <person name="Nusbaum C."/>
            <person name="Birren B."/>
        </authorList>
    </citation>
    <scope>NUCLEOTIDE SEQUENCE [LARGE SCALE GENOMIC DNA]</scope>
    <source>
        <strain evidence="7 8">CBS 271.37</strain>
    </source>
</reference>
<name>A0A0D2HAS7_9EURO</name>
<protein>
    <recommendedName>
        <fullName evidence="6">Zn(2)-C6 fungal-type domain-containing protein</fullName>
    </recommendedName>
</protein>
<proteinExistence type="predicted"/>
<evidence type="ECO:0000256" key="5">
    <source>
        <dbReference type="ARBA" id="ARBA00023242"/>
    </source>
</evidence>
<evidence type="ECO:0000313" key="7">
    <source>
        <dbReference type="EMBL" id="KIW81669.1"/>
    </source>
</evidence>
<keyword evidence="4" id="KW-0804">Transcription</keyword>
<organism evidence="7 8">
    <name type="scientific">Fonsecaea pedrosoi CBS 271.37</name>
    <dbReference type="NCBI Taxonomy" id="1442368"/>
    <lineage>
        <taxon>Eukaryota</taxon>
        <taxon>Fungi</taxon>
        <taxon>Dikarya</taxon>
        <taxon>Ascomycota</taxon>
        <taxon>Pezizomycotina</taxon>
        <taxon>Eurotiomycetes</taxon>
        <taxon>Chaetothyriomycetidae</taxon>
        <taxon>Chaetothyriales</taxon>
        <taxon>Herpotrichiellaceae</taxon>
        <taxon>Fonsecaea</taxon>
    </lineage>
</organism>
<keyword evidence="8" id="KW-1185">Reference proteome</keyword>
<evidence type="ECO:0000259" key="6">
    <source>
        <dbReference type="PROSITE" id="PS50048"/>
    </source>
</evidence>
<dbReference type="RefSeq" id="XP_013285477.1">
    <property type="nucleotide sequence ID" value="XM_013430023.1"/>
</dbReference>
<dbReference type="PANTHER" id="PTHR47425">
    <property type="entry name" value="FARB-RELATED"/>
    <property type="match status" value="1"/>
</dbReference>
<feature type="domain" description="Zn(2)-C6 fungal-type" evidence="6">
    <location>
        <begin position="34"/>
        <end position="67"/>
    </location>
</feature>
<dbReference type="PROSITE" id="PS50048">
    <property type="entry name" value="ZN2_CY6_FUNGAL_2"/>
    <property type="match status" value="1"/>
</dbReference>
<dbReference type="InterPro" id="IPR036864">
    <property type="entry name" value="Zn2-C6_fun-type_DNA-bd_sf"/>
</dbReference>
<dbReference type="Pfam" id="PF00172">
    <property type="entry name" value="Zn_clus"/>
    <property type="match status" value="1"/>
</dbReference>
<dbReference type="SUPFAM" id="SSF57701">
    <property type="entry name" value="Zn2/Cys6 DNA-binding domain"/>
    <property type="match status" value="1"/>
</dbReference>
<dbReference type="GO" id="GO:0000981">
    <property type="term" value="F:DNA-binding transcription factor activity, RNA polymerase II-specific"/>
    <property type="evidence" value="ECO:0007669"/>
    <property type="project" value="InterPro"/>
</dbReference>
<evidence type="ECO:0000256" key="4">
    <source>
        <dbReference type="ARBA" id="ARBA00023163"/>
    </source>
</evidence>
<dbReference type="InterPro" id="IPR001138">
    <property type="entry name" value="Zn2Cys6_DnaBD"/>
</dbReference>
<keyword evidence="2" id="KW-0805">Transcription regulation</keyword>
<dbReference type="GO" id="GO:0003677">
    <property type="term" value="F:DNA binding"/>
    <property type="evidence" value="ECO:0007669"/>
    <property type="project" value="UniProtKB-KW"/>
</dbReference>
<dbReference type="GO" id="GO:0008270">
    <property type="term" value="F:zinc ion binding"/>
    <property type="evidence" value="ECO:0007669"/>
    <property type="project" value="InterPro"/>
</dbReference>
<evidence type="ECO:0000256" key="3">
    <source>
        <dbReference type="ARBA" id="ARBA00023125"/>
    </source>
</evidence>
<dbReference type="Pfam" id="PF04082">
    <property type="entry name" value="Fungal_trans"/>
    <property type="match status" value="1"/>
</dbReference>
<dbReference type="OrthoDB" id="5121955at2759"/>